<dbReference type="Gene3D" id="3.40.140.10">
    <property type="entry name" value="Cytidine Deaminase, domain 2"/>
    <property type="match status" value="1"/>
</dbReference>
<evidence type="ECO:0000256" key="4">
    <source>
        <dbReference type="ARBA" id="ARBA00022723"/>
    </source>
</evidence>
<sequence length="165" mass="17981">MHKSTMLDDEYYMQKALELAKKAYALGEAPVGAVVVKNSSGEIIGSGWNMRESAKSPLAHAEIMALDEASRRLGGWRVVDSVLYVTLEPCPMCAGAIINSRIDRLVYGASDPKAGSVGSVIDLFSLPYNHKPQVSAGVMQKECSAILSEFFSDLRRRRQDKSGGR</sequence>
<keyword evidence="6 8" id="KW-0862">Zinc</keyword>
<feature type="binding site" evidence="8">
    <location>
        <position position="90"/>
    </location>
    <ligand>
        <name>Zn(2+)</name>
        <dbReference type="ChEBI" id="CHEBI:29105"/>
        <note>catalytic</note>
    </ligand>
</feature>
<feature type="active site" description="Proton donor" evidence="8">
    <location>
        <position position="62"/>
    </location>
</feature>
<dbReference type="EMBL" id="DVIR01000002">
    <property type="protein sequence ID" value="HIS23813.1"/>
    <property type="molecule type" value="Genomic_DNA"/>
</dbReference>
<evidence type="ECO:0000256" key="2">
    <source>
        <dbReference type="ARBA" id="ARBA00011738"/>
    </source>
</evidence>
<gene>
    <name evidence="8 10" type="primary">tadA</name>
    <name evidence="10" type="ORF">IAD01_00175</name>
</gene>
<dbReference type="PROSITE" id="PS00903">
    <property type="entry name" value="CYT_DCMP_DEAMINASES_1"/>
    <property type="match status" value="1"/>
</dbReference>
<protein>
    <recommendedName>
        <fullName evidence="8">tRNA-specific adenosine deaminase</fullName>
        <ecNumber evidence="8">3.5.4.33</ecNumber>
    </recommendedName>
</protein>
<dbReference type="InterPro" id="IPR016192">
    <property type="entry name" value="APOBEC/CMP_deaminase_Zn-bd"/>
</dbReference>
<dbReference type="Pfam" id="PF00383">
    <property type="entry name" value="dCMP_cyt_deam_1"/>
    <property type="match status" value="1"/>
</dbReference>
<evidence type="ECO:0000313" key="11">
    <source>
        <dbReference type="Proteomes" id="UP000823982"/>
    </source>
</evidence>
<dbReference type="InterPro" id="IPR016193">
    <property type="entry name" value="Cytidine_deaminase-like"/>
</dbReference>
<evidence type="ECO:0000256" key="3">
    <source>
        <dbReference type="ARBA" id="ARBA00022694"/>
    </source>
</evidence>
<dbReference type="GO" id="GO:0052717">
    <property type="term" value="F:tRNA-specific adenosine-34 deaminase activity"/>
    <property type="evidence" value="ECO:0007669"/>
    <property type="project" value="UniProtKB-UniRule"/>
</dbReference>
<evidence type="ECO:0000256" key="5">
    <source>
        <dbReference type="ARBA" id="ARBA00022801"/>
    </source>
</evidence>
<name>A0A9D1ELV3_9FIRM</name>
<comment type="similarity">
    <text evidence="1">Belongs to the cytidine and deoxycytidylate deaminase family. ADAT2 subfamily.</text>
</comment>
<dbReference type="AlphaFoldDB" id="A0A9D1ELV3"/>
<dbReference type="GO" id="GO:0002100">
    <property type="term" value="P:tRNA wobble adenosine to inosine editing"/>
    <property type="evidence" value="ECO:0007669"/>
    <property type="project" value="UniProtKB-UniRule"/>
</dbReference>
<dbReference type="PANTHER" id="PTHR11079:SF202">
    <property type="entry name" value="TRNA-SPECIFIC ADENOSINE DEAMINASE"/>
    <property type="match status" value="1"/>
</dbReference>
<evidence type="ECO:0000256" key="6">
    <source>
        <dbReference type="ARBA" id="ARBA00022833"/>
    </source>
</evidence>
<feature type="binding site" evidence="8">
    <location>
        <position position="93"/>
    </location>
    <ligand>
        <name>Zn(2+)</name>
        <dbReference type="ChEBI" id="CHEBI:29105"/>
        <note>catalytic</note>
    </ligand>
</feature>
<evidence type="ECO:0000256" key="7">
    <source>
        <dbReference type="ARBA" id="ARBA00048045"/>
    </source>
</evidence>
<dbReference type="GO" id="GO:0008270">
    <property type="term" value="F:zinc ion binding"/>
    <property type="evidence" value="ECO:0007669"/>
    <property type="project" value="UniProtKB-UniRule"/>
</dbReference>
<keyword evidence="5 8" id="KW-0378">Hydrolase</keyword>
<keyword evidence="3 8" id="KW-0819">tRNA processing</keyword>
<evidence type="ECO:0000256" key="8">
    <source>
        <dbReference type="HAMAP-Rule" id="MF_00972"/>
    </source>
</evidence>
<comment type="catalytic activity">
    <reaction evidence="7 8">
        <text>adenosine(34) in tRNA + H2O + H(+) = inosine(34) in tRNA + NH4(+)</text>
        <dbReference type="Rhea" id="RHEA:43168"/>
        <dbReference type="Rhea" id="RHEA-COMP:10373"/>
        <dbReference type="Rhea" id="RHEA-COMP:10374"/>
        <dbReference type="ChEBI" id="CHEBI:15377"/>
        <dbReference type="ChEBI" id="CHEBI:15378"/>
        <dbReference type="ChEBI" id="CHEBI:28938"/>
        <dbReference type="ChEBI" id="CHEBI:74411"/>
        <dbReference type="ChEBI" id="CHEBI:82852"/>
        <dbReference type="EC" id="3.5.4.33"/>
    </reaction>
</comment>
<dbReference type="InterPro" id="IPR002125">
    <property type="entry name" value="CMP_dCMP_dom"/>
</dbReference>
<feature type="domain" description="CMP/dCMP-type deaminase" evidence="9">
    <location>
        <begin position="7"/>
        <end position="154"/>
    </location>
</feature>
<reference evidence="10" key="1">
    <citation type="submission" date="2020-10" db="EMBL/GenBank/DDBJ databases">
        <authorList>
            <person name="Gilroy R."/>
        </authorList>
    </citation>
    <scope>NUCLEOTIDE SEQUENCE</scope>
    <source>
        <strain evidence="10">CHK157-1446</strain>
    </source>
</reference>
<reference evidence="10" key="2">
    <citation type="journal article" date="2021" name="PeerJ">
        <title>Extensive microbial diversity within the chicken gut microbiome revealed by metagenomics and culture.</title>
        <authorList>
            <person name="Gilroy R."/>
            <person name="Ravi A."/>
            <person name="Getino M."/>
            <person name="Pursley I."/>
            <person name="Horton D.L."/>
            <person name="Alikhan N.F."/>
            <person name="Baker D."/>
            <person name="Gharbi K."/>
            <person name="Hall N."/>
            <person name="Watson M."/>
            <person name="Adriaenssens E.M."/>
            <person name="Foster-Nyarko E."/>
            <person name="Jarju S."/>
            <person name="Secka A."/>
            <person name="Antonio M."/>
            <person name="Oren A."/>
            <person name="Chaudhuri R.R."/>
            <person name="La Ragione R."/>
            <person name="Hildebrand F."/>
            <person name="Pallen M.J."/>
        </authorList>
    </citation>
    <scope>NUCLEOTIDE SEQUENCE</scope>
    <source>
        <strain evidence="10">CHK157-1446</strain>
    </source>
</reference>
<comment type="cofactor">
    <cofactor evidence="8">
        <name>Zn(2+)</name>
        <dbReference type="ChEBI" id="CHEBI:29105"/>
    </cofactor>
    <text evidence="8">Binds 1 zinc ion per subunit.</text>
</comment>
<dbReference type="SUPFAM" id="SSF53927">
    <property type="entry name" value="Cytidine deaminase-like"/>
    <property type="match status" value="1"/>
</dbReference>
<feature type="binding site" evidence="8">
    <location>
        <position position="60"/>
    </location>
    <ligand>
        <name>Zn(2+)</name>
        <dbReference type="ChEBI" id="CHEBI:29105"/>
        <note>catalytic</note>
    </ligand>
</feature>
<keyword evidence="4 8" id="KW-0479">Metal-binding</keyword>
<evidence type="ECO:0000313" key="10">
    <source>
        <dbReference type="EMBL" id="HIS23813.1"/>
    </source>
</evidence>
<comment type="subunit">
    <text evidence="2 8">Homodimer.</text>
</comment>
<organism evidence="10 11">
    <name type="scientific">Candidatus Faeciplasma gallinarum</name>
    <dbReference type="NCBI Taxonomy" id="2840799"/>
    <lineage>
        <taxon>Bacteria</taxon>
        <taxon>Bacillati</taxon>
        <taxon>Bacillota</taxon>
        <taxon>Clostridia</taxon>
        <taxon>Eubacteriales</taxon>
        <taxon>Oscillospiraceae</taxon>
        <taxon>Oscillospiraceae incertae sedis</taxon>
        <taxon>Candidatus Faeciplasma</taxon>
    </lineage>
</organism>
<dbReference type="HAMAP" id="MF_00972">
    <property type="entry name" value="tRNA_aden_deaminase"/>
    <property type="match status" value="1"/>
</dbReference>
<comment type="caution">
    <text evidence="10">The sequence shown here is derived from an EMBL/GenBank/DDBJ whole genome shotgun (WGS) entry which is preliminary data.</text>
</comment>
<evidence type="ECO:0000256" key="1">
    <source>
        <dbReference type="ARBA" id="ARBA00010669"/>
    </source>
</evidence>
<dbReference type="FunFam" id="3.40.140.10:FF:000005">
    <property type="entry name" value="tRNA-specific adenosine deaminase"/>
    <property type="match status" value="1"/>
</dbReference>
<accession>A0A9D1ELV3</accession>
<dbReference type="NCBIfam" id="NF008113">
    <property type="entry name" value="PRK10860.1"/>
    <property type="match status" value="1"/>
</dbReference>
<proteinExistence type="inferred from homology"/>
<dbReference type="PROSITE" id="PS51747">
    <property type="entry name" value="CYT_DCMP_DEAMINASES_2"/>
    <property type="match status" value="1"/>
</dbReference>
<comment type="function">
    <text evidence="8">Catalyzes the deamination of adenosine to inosine at the wobble position 34 of tRNA(Arg2).</text>
</comment>
<dbReference type="InterPro" id="IPR028883">
    <property type="entry name" value="tRNA_aden_deaminase"/>
</dbReference>
<dbReference type="Proteomes" id="UP000823982">
    <property type="component" value="Unassembled WGS sequence"/>
</dbReference>
<dbReference type="PANTHER" id="PTHR11079">
    <property type="entry name" value="CYTOSINE DEAMINASE FAMILY MEMBER"/>
    <property type="match status" value="1"/>
</dbReference>
<dbReference type="EC" id="3.5.4.33" evidence="8"/>
<dbReference type="CDD" id="cd01285">
    <property type="entry name" value="nucleoside_deaminase"/>
    <property type="match status" value="1"/>
</dbReference>
<evidence type="ECO:0000259" key="9">
    <source>
        <dbReference type="PROSITE" id="PS51747"/>
    </source>
</evidence>